<evidence type="ECO:0000313" key="2">
    <source>
        <dbReference type="EMBL" id="KAF2117069.1"/>
    </source>
</evidence>
<keyword evidence="1" id="KW-0812">Transmembrane</keyword>
<protein>
    <submittedName>
        <fullName evidence="2">Uncharacterized protein</fullName>
    </submittedName>
</protein>
<dbReference type="Proteomes" id="UP000799770">
    <property type="component" value="Unassembled WGS sequence"/>
</dbReference>
<dbReference type="OrthoDB" id="5428890at2759"/>
<feature type="transmembrane region" description="Helical" evidence="1">
    <location>
        <begin position="131"/>
        <end position="150"/>
    </location>
</feature>
<keyword evidence="1" id="KW-1133">Transmembrane helix</keyword>
<accession>A0A6A5ZC20</accession>
<evidence type="ECO:0000256" key="1">
    <source>
        <dbReference type="SAM" id="Phobius"/>
    </source>
</evidence>
<sequence>MWTDNLSDHLRLDNGDRRVRLFWHTQWLQSYPNDEPHSHLPPGLAVETLQTLVLLFPDSEKDTRKFCREEGIIGRMHHWIGEENFLGNELLNLNHYKYWQNRLAYLKEAFDHSSSGTVKWLWRDKRNPDRWFNSWIAIAAVALIVFFGLVQSIEGAIQVYEAYHPTPSQT</sequence>
<gene>
    <name evidence="2" type="ORF">BDV96DRAFT_571493</name>
</gene>
<keyword evidence="3" id="KW-1185">Reference proteome</keyword>
<dbReference type="AlphaFoldDB" id="A0A6A5ZC20"/>
<evidence type="ECO:0000313" key="3">
    <source>
        <dbReference type="Proteomes" id="UP000799770"/>
    </source>
</evidence>
<proteinExistence type="predicted"/>
<name>A0A6A5ZC20_9PLEO</name>
<dbReference type="EMBL" id="ML977319">
    <property type="protein sequence ID" value="KAF2117069.1"/>
    <property type="molecule type" value="Genomic_DNA"/>
</dbReference>
<keyword evidence="1" id="KW-0472">Membrane</keyword>
<organism evidence="2 3">
    <name type="scientific">Lophiotrema nucula</name>
    <dbReference type="NCBI Taxonomy" id="690887"/>
    <lineage>
        <taxon>Eukaryota</taxon>
        <taxon>Fungi</taxon>
        <taxon>Dikarya</taxon>
        <taxon>Ascomycota</taxon>
        <taxon>Pezizomycotina</taxon>
        <taxon>Dothideomycetes</taxon>
        <taxon>Pleosporomycetidae</taxon>
        <taxon>Pleosporales</taxon>
        <taxon>Lophiotremataceae</taxon>
        <taxon>Lophiotrema</taxon>
    </lineage>
</organism>
<reference evidence="2" key="1">
    <citation type="journal article" date="2020" name="Stud. Mycol.">
        <title>101 Dothideomycetes genomes: a test case for predicting lifestyles and emergence of pathogens.</title>
        <authorList>
            <person name="Haridas S."/>
            <person name="Albert R."/>
            <person name="Binder M."/>
            <person name="Bloem J."/>
            <person name="Labutti K."/>
            <person name="Salamov A."/>
            <person name="Andreopoulos B."/>
            <person name="Baker S."/>
            <person name="Barry K."/>
            <person name="Bills G."/>
            <person name="Bluhm B."/>
            <person name="Cannon C."/>
            <person name="Castanera R."/>
            <person name="Culley D."/>
            <person name="Daum C."/>
            <person name="Ezra D."/>
            <person name="Gonzalez J."/>
            <person name="Henrissat B."/>
            <person name="Kuo A."/>
            <person name="Liang C."/>
            <person name="Lipzen A."/>
            <person name="Lutzoni F."/>
            <person name="Magnuson J."/>
            <person name="Mondo S."/>
            <person name="Nolan M."/>
            <person name="Ohm R."/>
            <person name="Pangilinan J."/>
            <person name="Park H.-J."/>
            <person name="Ramirez L."/>
            <person name="Alfaro M."/>
            <person name="Sun H."/>
            <person name="Tritt A."/>
            <person name="Yoshinaga Y."/>
            <person name="Zwiers L.-H."/>
            <person name="Turgeon B."/>
            <person name="Goodwin S."/>
            <person name="Spatafora J."/>
            <person name="Crous P."/>
            <person name="Grigoriev I."/>
        </authorList>
    </citation>
    <scope>NUCLEOTIDE SEQUENCE</scope>
    <source>
        <strain evidence="2">CBS 627.86</strain>
    </source>
</reference>